<protein>
    <submittedName>
        <fullName evidence="1">Uncharacterized protein</fullName>
    </submittedName>
</protein>
<comment type="caution">
    <text evidence="1">The sequence shown here is derived from an EMBL/GenBank/DDBJ whole genome shotgun (WGS) entry which is preliminary data.</text>
</comment>
<evidence type="ECO:0000313" key="1">
    <source>
        <dbReference type="EMBL" id="CAA9892801.1"/>
    </source>
</evidence>
<dbReference type="AlphaFoldDB" id="A0A8S0WSI7"/>
<proteinExistence type="predicted"/>
<evidence type="ECO:0000313" key="2">
    <source>
        <dbReference type="Proteomes" id="UP000494216"/>
    </source>
</evidence>
<reference evidence="1 2" key="1">
    <citation type="submission" date="2020-02" db="EMBL/GenBank/DDBJ databases">
        <authorList>
            <person name="Hogendoorn C."/>
        </authorList>
    </citation>
    <scope>NUCLEOTIDE SEQUENCE [LARGE SCALE GENOMIC DNA]</scope>
    <source>
        <strain evidence="1">METHB21</strain>
    </source>
</reference>
<name>A0A8S0WSI7_9GAMM</name>
<keyword evidence="2" id="KW-1185">Reference proteome</keyword>
<accession>A0A8S0WSI7</accession>
<dbReference type="EMBL" id="CADCXN010000114">
    <property type="protein sequence ID" value="CAA9892801.1"/>
    <property type="molecule type" value="Genomic_DNA"/>
</dbReference>
<gene>
    <name evidence="1" type="ORF">METHB2_800012</name>
</gene>
<organism evidence="1 2">
    <name type="scientific">Candidatus Methylobacter favarea</name>
    <dbReference type="NCBI Taxonomy" id="2707345"/>
    <lineage>
        <taxon>Bacteria</taxon>
        <taxon>Pseudomonadati</taxon>
        <taxon>Pseudomonadota</taxon>
        <taxon>Gammaproteobacteria</taxon>
        <taxon>Methylococcales</taxon>
        <taxon>Methylococcaceae</taxon>
        <taxon>Methylobacter</taxon>
    </lineage>
</organism>
<sequence length="57" mass="6630">MPENSHVQFLGGRARVTPSKNTPISVKKEVVNQPYIIEEPAFYPDFYPDRNKLLNWP</sequence>
<dbReference type="Proteomes" id="UP000494216">
    <property type="component" value="Unassembled WGS sequence"/>
</dbReference>